<dbReference type="Pfam" id="PF02743">
    <property type="entry name" value="dCache_1"/>
    <property type="match status" value="1"/>
</dbReference>
<dbReference type="GO" id="GO:0006935">
    <property type="term" value="P:chemotaxis"/>
    <property type="evidence" value="ECO:0007669"/>
    <property type="project" value="TreeGrafter"/>
</dbReference>
<dbReference type="AlphaFoldDB" id="A0A5E4VR79"/>
<dbReference type="PROSITE" id="PS50111">
    <property type="entry name" value="CHEMOTAXIS_TRANSDUC_2"/>
    <property type="match status" value="1"/>
</dbReference>
<dbReference type="PANTHER" id="PTHR43531:SF16">
    <property type="entry name" value="METHYL-ACCEPTING CHEMOTAXIS PROTEIN II"/>
    <property type="match status" value="1"/>
</dbReference>
<dbReference type="InterPro" id="IPR051310">
    <property type="entry name" value="MCP_chemotaxis"/>
</dbReference>
<dbReference type="PROSITE" id="PS51257">
    <property type="entry name" value="PROKAR_LIPOPROTEIN"/>
    <property type="match status" value="1"/>
</dbReference>
<evidence type="ECO:0000259" key="10">
    <source>
        <dbReference type="PROSITE" id="PS50885"/>
    </source>
</evidence>
<evidence type="ECO:0000313" key="11">
    <source>
        <dbReference type="EMBL" id="VVE13550.1"/>
    </source>
</evidence>
<keyword evidence="3 8" id="KW-0812">Transmembrane</keyword>
<evidence type="ECO:0000256" key="5">
    <source>
        <dbReference type="ARBA" id="ARBA00023136"/>
    </source>
</evidence>
<evidence type="ECO:0000259" key="9">
    <source>
        <dbReference type="PROSITE" id="PS50111"/>
    </source>
</evidence>
<dbReference type="EMBL" id="CABPRZ010000010">
    <property type="protein sequence ID" value="VVE13550.1"/>
    <property type="molecule type" value="Genomic_DNA"/>
</dbReference>
<dbReference type="Gene3D" id="1.10.287.950">
    <property type="entry name" value="Methyl-accepting chemotaxis protein"/>
    <property type="match status" value="1"/>
</dbReference>
<dbReference type="FunFam" id="1.10.287.950:FF:000001">
    <property type="entry name" value="Methyl-accepting chemotaxis sensory transducer"/>
    <property type="match status" value="1"/>
</dbReference>
<comment type="similarity">
    <text evidence="6">Belongs to the methyl-accepting chemotaxis (MCP) protein family.</text>
</comment>
<evidence type="ECO:0000256" key="7">
    <source>
        <dbReference type="PROSITE-ProRule" id="PRU00284"/>
    </source>
</evidence>
<feature type="domain" description="Methyl-accepting transducer" evidence="9">
    <location>
        <begin position="354"/>
        <end position="583"/>
    </location>
</feature>
<keyword evidence="5 8" id="KW-0472">Membrane</keyword>
<feature type="domain" description="HAMP" evidence="10">
    <location>
        <begin position="295"/>
        <end position="349"/>
    </location>
</feature>
<dbReference type="GO" id="GO:0004888">
    <property type="term" value="F:transmembrane signaling receptor activity"/>
    <property type="evidence" value="ECO:0007669"/>
    <property type="project" value="TreeGrafter"/>
</dbReference>
<reference evidence="11 12" key="1">
    <citation type="submission" date="2019-08" db="EMBL/GenBank/DDBJ databases">
        <authorList>
            <person name="Peeters C."/>
        </authorList>
    </citation>
    <scope>NUCLEOTIDE SEQUENCE [LARGE SCALE GENOMIC DNA]</scope>
    <source>
        <strain evidence="11 12">LMG 30175</strain>
    </source>
</reference>
<protein>
    <submittedName>
        <fullName evidence="11">Chemotaxis protein</fullName>
    </submittedName>
</protein>
<accession>A0A5E4VR79</accession>
<dbReference type="Gene3D" id="3.30.450.20">
    <property type="entry name" value="PAS domain"/>
    <property type="match status" value="2"/>
</dbReference>
<evidence type="ECO:0000256" key="2">
    <source>
        <dbReference type="ARBA" id="ARBA00022475"/>
    </source>
</evidence>
<evidence type="ECO:0000256" key="4">
    <source>
        <dbReference type="ARBA" id="ARBA00022989"/>
    </source>
</evidence>
<dbReference type="InterPro" id="IPR004089">
    <property type="entry name" value="MCPsignal_dom"/>
</dbReference>
<dbReference type="CDD" id="cd12912">
    <property type="entry name" value="PDC2_MCP_like"/>
    <property type="match status" value="1"/>
</dbReference>
<dbReference type="SMART" id="SM00304">
    <property type="entry name" value="HAMP"/>
    <property type="match status" value="1"/>
</dbReference>
<dbReference type="InterPro" id="IPR029151">
    <property type="entry name" value="Sensor-like_sf"/>
</dbReference>
<dbReference type="InterPro" id="IPR033479">
    <property type="entry name" value="dCache_1"/>
</dbReference>
<dbReference type="RefSeq" id="WP_150697538.1">
    <property type="nucleotide sequence ID" value="NZ_CABPRZ010000010.1"/>
</dbReference>
<dbReference type="CDD" id="cd11386">
    <property type="entry name" value="MCP_signal"/>
    <property type="match status" value="1"/>
</dbReference>
<proteinExistence type="inferred from homology"/>
<evidence type="ECO:0000256" key="3">
    <source>
        <dbReference type="ARBA" id="ARBA00022692"/>
    </source>
</evidence>
<dbReference type="Pfam" id="PF00015">
    <property type="entry name" value="MCPsignal"/>
    <property type="match status" value="1"/>
</dbReference>
<evidence type="ECO:0000256" key="8">
    <source>
        <dbReference type="SAM" id="Phobius"/>
    </source>
</evidence>
<gene>
    <name evidence="11" type="ORF">PTE30175_02680</name>
</gene>
<sequence>MLSSIRVRILVYSTAIVVACLAIMGAVTYFIVKSDNENTLRQNLKSITNGHALAIDEWIASKAGMVSAATNGVQVGDPQFVIKQLQKTGNFQVTTLGLPDKTAYTSSEAGLPPGFDPTARPWYKEVVQAGKPLVTKPYADIVTGKPMVSFAAPVMKNGRMEGVVSAAVFLDGVRDVVASVHPTPASLAFVVNRDGLMLAHSDEKLLRKPATEWSPDLKPETINALAAGAEPKTFELDGAAKLLQVQPIRGTDWNLVVALDIADATAGMRSVVRTSAIAVVLVALVAALAIGMLTATAFRRLSTVRDALDDISSGSGDLSRRLPDAGDDEVAQIAKSFNTFVEKMALTLREIRTSSEMVKVAAAEIAAGNLDLSSRTEQMASSLQETAASMEQLAGAVRSSADAANEAAKLSSEASRVAIEGGGAVANVVSTMNGIANASEKIADIIGVIDGIAFQTNILALNAAVEAARAGEQGRGFAVVASEVRSLAQRSATAAKEIKNLIDVSGEQVGAGAGLVQSAGETMTQVVANVERVNGVIAEISSATAEQSSGVEQINQAVAQIDQVTQQNAALVEQSAAAANSLRDHAYKLADVVGQFKLEAATA</sequence>
<comment type="subcellular location">
    <subcellularLocation>
        <location evidence="1">Cell membrane</location>
        <topology evidence="1">Multi-pass membrane protein</topology>
    </subcellularLocation>
</comment>
<feature type="transmembrane region" description="Helical" evidence="8">
    <location>
        <begin position="276"/>
        <end position="298"/>
    </location>
</feature>
<dbReference type="SUPFAM" id="SSF103190">
    <property type="entry name" value="Sensory domain-like"/>
    <property type="match status" value="1"/>
</dbReference>
<feature type="transmembrane region" description="Helical" evidence="8">
    <location>
        <begin position="9"/>
        <end position="32"/>
    </location>
</feature>
<keyword evidence="12" id="KW-1185">Reference proteome</keyword>
<keyword evidence="2" id="KW-1003">Cell membrane</keyword>
<dbReference type="Proteomes" id="UP000414233">
    <property type="component" value="Unassembled WGS sequence"/>
</dbReference>
<dbReference type="PANTHER" id="PTHR43531">
    <property type="entry name" value="PROTEIN ICFG"/>
    <property type="match status" value="1"/>
</dbReference>
<dbReference type="SUPFAM" id="SSF58104">
    <property type="entry name" value="Methyl-accepting chemotaxis protein (MCP) signaling domain"/>
    <property type="match status" value="1"/>
</dbReference>
<evidence type="ECO:0000313" key="12">
    <source>
        <dbReference type="Proteomes" id="UP000414233"/>
    </source>
</evidence>
<name>A0A5E4VR79_9BURK</name>
<dbReference type="GO" id="GO:0007165">
    <property type="term" value="P:signal transduction"/>
    <property type="evidence" value="ECO:0007669"/>
    <property type="project" value="UniProtKB-KW"/>
</dbReference>
<dbReference type="SMART" id="SM00283">
    <property type="entry name" value="MA"/>
    <property type="match status" value="1"/>
</dbReference>
<evidence type="ECO:0000256" key="6">
    <source>
        <dbReference type="ARBA" id="ARBA00029447"/>
    </source>
</evidence>
<dbReference type="InterPro" id="IPR003660">
    <property type="entry name" value="HAMP_dom"/>
</dbReference>
<dbReference type="Pfam" id="PF00672">
    <property type="entry name" value="HAMP"/>
    <property type="match status" value="1"/>
</dbReference>
<dbReference type="GO" id="GO:0005886">
    <property type="term" value="C:plasma membrane"/>
    <property type="evidence" value="ECO:0007669"/>
    <property type="project" value="UniProtKB-SubCell"/>
</dbReference>
<keyword evidence="7" id="KW-0807">Transducer</keyword>
<dbReference type="CDD" id="cd06225">
    <property type="entry name" value="HAMP"/>
    <property type="match status" value="1"/>
</dbReference>
<dbReference type="PROSITE" id="PS50885">
    <property type="entry name" value="HAMP"/>
    <property type="match status" value="1"/>
</dbReference>
<keyword evidence="4 8" id="KW-1133">Transmembrane helix</keyword>
<organism evidence="11 12">
    <name type="scientific">Pandoraea terrae</name>
    <dbReference type="NCBI Taxonomy" id="1537710"/>
    <lineage>
        <taxon>Bacteria</taxon>
        <taxon>Pseudomonadati</taxon>
        <taxon>Pseudomonadota</taxon>
        <taxon>Betaproteobacteria</taxon>
        <taxon>Burkholderiales</taxon>
        <taxon>Burkholderiaceae</taxon>
        <taxon>Pandoraea</taxon>
    </lineage>
</organism>
<evidence type="ECO:0000256" key="1">
    <source>
        <dbReference type="ARBA" id="ARBA00004651"/>
    </source>
</evidence>
<dbReference type="CDD" id="cd12913">
    <property type="entry name" value="PDC1_MCP_like"/>
    <property type="match status" value="1"/>
</dbReference>
<dbReference type="OrthoDB" id="2489132at2"/>